<dbReference type="Pfam" id="PF01053">
    <property type="entry name" value="Cys_Met_Meta_PP"/>
    <property type="match status" value="1"/>
</dbReference>
<evidence type="ECO:0000256" key="3">
    <source>
        <dbReference type="RuleBase" id="RU362118"/>
    </source>
</evidence>
<dbReference type="Proteomes" id="UP000785679">
    <property type="component" value="Unassembled WGS sequence"/>
</dbReference>
<dbReference type="InterPro" id="IPR000277">
    <property type="entry name" value="Cys/Met-Metab_PyrdxlP-dep_enz"/>
</dbReference>
<comment type="caution">
    <text evidence="4">The sequence shown here is derived from an EMBL/GenBank/DDBJ whole genome shotgun (WGS) entry which is preliminary data.</text>
</comment>
<dbReference type="InterPro" id="IPR015421">
    <property type="entry name" value="PyrdxlP-dep_Trfase_major"/>
</dbReference>
<dbReference type="EMBL" id="RRYP01012186">
    <property type="protein sequence ID" value="TNV77277.1"/>
    <property type="molecule type" value="Genomic_DNA"/>
</dbReference>
<keyword evidence="2 3" id="KW-0663">Pyridoxal phosphate</keyword>
<dbReference type="Gene3D" id="3.40.640.10">
    <property type="entry name" value="Type I PLP-dependent aspartate aminotransferase-like (Major domain)"/>
    <property type="match status" value="1"/>
</dbReference>
<sequence>MDAKQKEEEAFLRTQSFDTRCVQSGSAPNSAIGSIVTPIDLSTLFEKTDTRLPGNGKPFLYTRLGNPTRLALETQISSIFQLNHCTVTNNISAAYYSFSLNYNCQTDGILVISQREPFKEMIKKIFAEGPQSFGNFALMDNAPTEIDKSVKLVILELVQTKDMTVISDEQVKALNAMCKAQGAHLIVDISTGYQMIKRHEFSDEFDYMVADLSYFAGIQGNAGAAILANDQAVFAKVQGVVNFIGNGLQPMDCFMTQRGLKTLGLRLDHQLKASEALTQKLRDKGLDATSVAGILKIANEEKNEEALVRFKRGPKQSSNVTHLENQLVFLGIEEVDDLFEELLKVYI</sequence>
<dbReference type="GO" id="GO:0016846">
    <property type="term" value="F:carbon-sulfur lyase activity"/>
    <property type="evidence" value="ECO:0007669"/>
    <property type="project" value="TreeGrafter"/>
</dbReference>
<dbReference type="PANTHER" id="PTHR11808">
    <property type="entry name" value="TRANS-SULFURATION ENZYME FAMILY MEMBER"/>
    <property type="match status" value="1"/>
</dbReference>
<evidence type="ECO:0000256" key="2">
    <source>
        <dbReference type="ARBA" id="ARBA00022898"/>
    </source>
</evidence>
<accession>A0A8J8NL89</accession>
<dbReference type="PANTHER" id="PTHR11808:SF80">
    <property type="entry name" value="CYSTATHIONINE GAMMA-LYASE"/>
    <property type="match status" value="1"/>
</dbReference>
<dbReference type="OrthoDB" id="2545919at2759"/>
<dbReference type="GO" id="GO:0030170">
    <property type="term" value="F:pyridoxal phosphate binding"/>
    <property type="evidence" value="ECO:0007669"/>
    <property type="project" value="InterPro"/>
</dbReference>
<comment type="similarity">
    <text evidence="3">Belongs to the trans-sulfuration enzymes family.</text>
</comment>
<gene>
    <name evidence="4" type="ORF">FGO68_gene6233</name>
</gene>
<dbReference type="SUPFAM" id="SSF53383">
    <property type="entry name" value="PLP-dependent transferases"/>
    <property type="match status" value="1"/>
</dbReference>
<comment type="cofactor">
    <cofactor evidence="1 3">
        <name>pyridoxal 5'-phosphate</name>
        <dbReference type="ChEBI" id="CHEBI:597326"/>
    </cofactor>
</comment>
<dbReference type="InterPro" id="IPR015424">
    <property type="entry name" value="PyrdxlP-dep_Trfase"/>
</dbReference>
<dbReference type="GO" id="GO:0019346">
    <property type="term" value="P:transsulfuration"/>
    <property type="evidence" value="ECO:0007669"/>
    <property type="project" value="InterPro"/>
</dbReference>
<dbReference type="AlphaFoldDB" id="A0A8J8NL89"/>
<evidence type="ECO:0000256" key="1">
    <source>
        <dbReference type="ARBA" id="ARBA00001933"/>
    </source>
</evidence>
<evidence type="ECO:0000313" key="4">
    <source>
        <dbReference type="EMBL" id="TNV77277.1"/>
    </source>
</evidence>
<keyword evidence="5" id="KW-1185">Reference proteome</keyword>
<name>A0A8J8NL89_HALGN</name>
<organism evidence="4 5">
    <name type="scientific">Halteria grandinella</name>
    <dbReference type="NCBI Taxonomy" id="5974"/>
    <lineage>
        <taxon>Eukaryota</taxon>
        <taxon>Sar</taxon>
        <taxon>Alveolata</taxon>
        <taxon>Ciliophora</taxon>
        <taxon>Intramacronucleata</taxon>
        <taxon>Spirotrichea</taxon>
        <taxon>Stichotrichia</taxon>
        <taxon>Sporadotrichida</taxon>
        <taxon>Halteriidae</taxon>
        <taxon>Halteria</taxon>
    </lineage>
</organism>
<dbReference type="GO" id="GO:0005737">
    <property type="term" value="C:cytoplasm"/>
    <property type="evidence" value="ECO:0007669"/>
    <property type="project" value="TreeGrafter"/>
</dbReference>
<evidence type="ECO:0000313" key="5">
    <source>
        <dbReference type="Proteomes" id="UP000785679"/>
    </source>
</evidence>
<proteinExistence type="inferred from homology"/>
<protein>
    <submittedName>
        <fullName evidence="4">Uncharacterized protein</fullName>
    </submittedName>
</protein>
<reference evidence="4" key="1">
    <citation type="submission" date="2019-06" db="EMBL/GenBank/DDBJ databases">
        <authorList>
            <person name="Zheng W."/>
        </authorList>
    </citation>
    <scope>NUCLEOTIDE SEQUENCE</scope>
    <source>
        <strain evidence="4">QDHG01</strain>
    </source>
</reference>